<dbReference type="Gene3D" id="1.10.10.10">
    <property type="entry name" value="Winged helix-like DNA-binding domain superfamily/Winged helix DNA-binding domain"/>
    <property type="match status" value="1"/>
</dbReference>
<dbReference type="CDD" id="cd06170">
    <property type="entry name" value="LuxR_C_like"/>
    <property type="match status" value="1"/>
</dbReference>
<dbReference type="SUPFAM" id="SSF46894">
    <property type="entry name" value="C-terminal effector domain of the bipartite response regulators"/>
    <property type="match status" value="1"/>
</dbReference>
<dbReference type="PROSITE" id="PS00622">
    <property type="entry name" value="HTH_LUXR_1"/>
    <property type="match status" value="1"/>
</dbReference>
<dbReference type="Pfam" id="PF13191">
    <property type="entry name" value="AAA_16"/>
    <property type="match status" value="1"/>
</dbReference>
<dbReference type="AlphaFoldDB" id="A0A839S3U6"/>
<feature type="domain" description="HTH luxR-type" evidence="1">
    <location>
        <begin position="816"/>
        <end position="881"/>
    </location>
</feature>
<accession>A0A839S3U6</accession>
<dbReference type="PRINTS" id="PR00038">
    <property type="entry name" value="HTHLUXR"/>
</dbReference>
<dbReference type="InterPro" id="IPR016032">
    <property type="entry name" value="Sig_transdc_resp-reg_C-effctor"/>
</dbReference>
<dbReference type="Proteomes" id="UP000550714">
    <property type="component" value="Unassembled WGS sequence"/>
</dbReference>
<dbReference type="Gene3D" id="1.25.40.10">
    <property type="entry name" value="Tetratricopeptide repeat domain"/>
    <property type="match status" value="1"/>
</dbReference>
<evidence type="ECO:0000259" key="1">
    <source>
        <dbReference type="PROSITE" id="PS50043"/>
    </source>
</evidence>
<dbReference type="InterPro" id="IPR000792">
    <property type="entry name" value="Tscrpt_reg_LuxR_C"/>
</dbReference>
<dbReference type="Pfam" id="PF00196">
    <property type="entry name" value="GerE"/>
    <property type="match status" value="1"/>
</dbReference>
<sequence>MRDRRAELDELAGLLSDCAAGTGALSVITGGLGSGKTDLVQRFVGEAARSGAVTLVATAVRSEQPLEGGVLDQLFRGAKILPGPAERIARLVTGYLERQDAGTSARGVNAETRFFRELTGILIELSRDAPVVLAVDDLQFADGLSQRFVLHLRRWLSSARLLLVLGEWDRPYELSPRLHSHAGATAGTRIHLGLLSVSDIAEQLAENRSEQSAQQHAPEWHRVTGGNPALVRALLDDLQESCPDESPRPGPATAALALTAFQHVDPVTQRVVKAMAVLDENCDAEVVDPELVARLCGIRTHQVRQVQEFLRESGIVEKGRFRHPAVAAVAADAMGAVERAGWHRRAAEELHRRGAAAADVARQLRALDEPALAELPWAVTVLRTAGEQALRAGRVSTAVSSFELVRMLADESEVLDVTRQLVRALWLTNPSASTALVQPVRTELCDGARCGRDLLVLLWLAFGMGDGELVDRVLTRCRENSDVFDPQALAELRVLCRFHGVDAAVDSPSEPGGTDLPADPWIDVAEALGGFWTGVFDSRSVHAAEHVLRSTRPGETAPEVSATALLVLAYAGEPASPADEWCARVIDDARSRGAVTWQALFEVVRAQLVLRRGDAVTASRLVESALGLLPAQSWGASIAYPAGVLLMAASLLGDHEALDEALRMSVPDAVFDNVMSLFHLRARGHAHLAQGRVLAAVSDFRECGARMEWHGADVPLVAPWRLDLAEASVALGRYDTARDLVTDQLERPGTDGRTRGIALRILAEVSPVDDRRVMLAESTALLSAVGDGFELAKTRKRCARGGPVQYAIEGVEVGGGVHGSPTLSDSERKVVELAIAGRTNREISRTLYITVSTVEQHLTRVYRKFGISGRARLREVLDRKTGTGGMPVGT</sequence>
<dbReference type="InterPro" id="IPR036388">
    <property type="entry name" value="WH-like_DNA-bd_sf"/>
</dbReference>
<dbReference type="InterPro" id="IPR011990">
    <property type="entry name" value="TPR-like_helical_dom_sf"/>
</dbReference>
<protein>
    <submittedName>
        <fullName evidence="2">DNA-binding CsgD family transcriptional regulator</fullName>
    </submittedName>
</protein>
<proteinExistence type="predicted"/>
<reference evidence="2 3" key="1">
    <citation type="submission" date="2020-08" db="EMBL/GenBank/DDBJ databases">
        <title>Genomic Encyclopedia of Type Strains, Phase III (KMG-III): the genomes of soil and plant-associated and newly described type strains.</title>
        <authorList>
            <person name="Whitman W."/>
        </authorList>
    </citation>
    <scope>NUCLEOTIDE SEQUENCE [LARGE SCALE GENOMIC DNA]</scope>
    <source>
        <strain evidence="2 3">CECT 8577</strain>
    </source>
</reference>
<dbReference type="InterPro" id="IPR041664">
    <property type="entry name" value="AAA_16"/>
</dbReference>
<organism evidence="2 3">
    <name type="scientific">Prauserella isguenensis</name>
    <dbReference type="NCBI Taxonomy" id="1470180"/>
    <lineage>
        <taxon>Bacteria</taxon>
        <taxon>Bacillati</taxon>
        <taxon>Actinomycetota</taxon>
        <taxon>Actinomycetes</taxon>
        <taxon>Pseudonocardiales</taxon>
        <taxon>Pseudonocardiaceae</taxon>
        <taxon>Prauserella</taxon>
    </lineage>
</organism>
<dbReference type="InterPro" id="IPR027417">
    <property type="entry name" value="P-loop_NTPase"/>
</dbReference>
<dbReference type="GO" id="GO:0003677">
    <property type="term" value="F:DNA binding"/>
    <property type="evidence" value="ECO:0007669"/>
    <property type="project" value="UniProtKB-KW"/>
</dbReference>
<dbReference type="SMART" id="SM00421">
    <property type="entry name" value="HTH_LUXR"/>
    <property type="match status" value="1"/>
</dbReference>
<dbReference type="EMBL" id="JACHWU010000004">
    <property type="protein sequence ID" value="MBB3052438.1"/>
    <property type="molecule type" value="Genomic_DNA"/>
</dbReference>
<keyword evidence="2" id="KW-0238">DNA-binding</keyword>
<dbReference type="PROSITE" id="PS50043">
    <property type="entry name" value="HTH_LUXR_2"/>
    <property type="match status" value="1"/>
</dbReference>
<dbReference type="GO" id="GO:0006355">
    <property type="term" value="P:regulation of DNA-templated transcription"/>
    <property type="evidence" value="ECO:0007669"/>
    <property type="project" value="InterPro"/>
</dbReference>
<gene>
    <name evidence="2" type="ORF">FHS23_003472</name>
</gene>
<evidence type="ECO:0000313" key="2">
    <source>
        <dbReference type="EMBL" id="MBB3052438.1"/>
    </source>
</evidence>
<dbReference type="RefSeq" id="WP_183656666.1">
    <property type="nucleotide sequence ID" value="NZ_JACHWU010000004.1"/>
</dbReference>
<name>A0A839S3U6_9PSEU</name>
<keyword evidence="3" id="KW-1185">Reference proteome</keyword>
<evidence type="ECO:0000313" key="3">
    <source>
        <dbReference type="Proteomes" id="UP000550714"/>
    </source>
</evidence>
<comment type="caution">
    <text evidence="2">The sequence shown here is derived from an EMBL/GenBank/DDBJ whole genome shotgun (WGS) entry which is preliminary data.</text>
</comment>
<dbReference type="SUPFAM" id="SSF52540">
    <property type="entry name" value="P-loop containing nucleoside triphosphate hydrolases"/>
    <property type="match status" value="1"/>
</dbReference>